<dbReference type="CDD" id="cd00009">
    <property type="entry name" value="AAA"/>
    <property type="match status" value="1"/>
</dbReference>
<dbReference type="KEGG" id="eff:skT53_11070"/>
<dbReference type="RefSeq" id="WP_200760159.1">
    <property type="nucleotide sequence ID" value="NZ_AP023366.1"/>
</dbReference>
<dbReference type="PRINTS" id="PR01590">
    <property type="entry name" value="HTHFIS"/>
</dbReference>
<dbReference type="Gene3D" id="3.30.450.20">
    <property type="entry name" value="PAS domain"/>
    <property type="match status" value="2"/>
</dbReference>
<dbReference type="Gene3D" id="3.40.50.300">
    <property type="entry name" value="P-loop containing nucleotide triphosphate hydrolases"/>
    <property type="match status" value="1"/>
</dbReference>
<dbReference type="PROSITE" id="PS00676">
    <property type="entry name" value="SIGMA54_INTERACT_2"/>
    <property type="match status" value="1"/>
</dbReference>
<keyword evidence="1" id="KW-0547">Nucleotide-binding</keyword>
<dbReference type="CDD" id="cd02205">
    <property type="entry name" value="CBS_pair_SF"/>
    <property type="match status" value="1"/>
</dbReference>
<dbReference type="PANTHER" id="PTHR32071">
    <property type="entry name" value="TRANSCRIPTIONAL REGULATORY PROTEIN"/>
    <property type="match status" value="1"/>
</dbReference>
<dbReference type="SUPFAM" id="SSF46689">
    <property type="entry name" value="Homeodomain-like"/>
    <property type="match status" value="1"/>
</dbReference>
<dbReference type="InterPro" id="IPR025943">
    <property type="entry name" value="Sigma_54_int_dom_ATP-bd_2"/>
</dbReference>
<feature type="domain" description="PAS" evidence="9">
    <location>
        <begin position="247"/>
        <end position="292"/>
    </location>
</feature>
<dbReference type="PROSITE" id="PS00688">
    <property type="entry name" value="SIGMA54_INTERACT_3"/>
    <property type="match status" value="1"/>
</dbReference>
<feature type="coiled-coil region" evidence="7">
    <location>
        <begin position="353"/>
        <end position="380"/>
    </location>
</feature>
<dbReference type="SMART" id="SM00091">
    <property type="entry name" value="PAS"/>
    <property type="match status" value="2"/>
</dbReference>
<dbReference type="PROSITE" id="PS51371">
    <property type="entry name" value="CBS"/>
    <property type="match status" value="2"/>
</dbReference>
<feature type="domain" description="Sigma-54 factor interaction" evidence="8">
    <location>
        <begin position="387"/>
        <end position="616"/>
    </location>
</feature>
<keyword evidence="6" id="KW-0129">CBS domain</keyword>
<evidence type="ECO:0000259" key="9">
    <source>
        <dbReference type="PROSITE" id="PS50112"/>
    </source>
</evidence>
<dbReference type="Proteomes" id="UP000593802">
    <property type="component" value="Chromosome"/>
</dbReference>
<feature type="domain" description="CBS" evidence="10">
    <location>
        <begin position="7"/>
        <end position="65"/>
    </location>
</feature>
<dbReference type="Pfam" id="PF25601">
    <property type="entry name" value="AAA_lid_14"/>
    <property type="match status" value="1"/>
</dbReference>
<dbReference type="EMBL" id="AP023366">
    <property type="protein sequence ID" value="BCJ86122.1"/>
    <property type="molecule type" value="Genomic_DNA"/>
</dbReference>
<dbReference type="SMART" id="SM00116">
    <property type="entry name" value="CBS"/>
    <property type="match status" value="2"/>
</dbReference>
<dbReference type="InterPro" id="IPR035965">
    <property type="entry name" value="PAS-like_dom_sf"/>
</dbReference>
<name>A0A7I8D9T6_9BACL</name>
<dbReference type="InterPro" id="IPR025662">
    <property type="entry name" value="Sigma_54_int_dom_ATP-bd_1"/>
</dbReference>
<dbReference type="Pfam" id="PF00989">
    <property type="entry name" value="PAS"/>
    <property type="match status" value="1"/>
</dbReference>
<feature type="domain" description="PAS" evidence="9">
    <location>
        <begin position="128"/>
        <end position="197"/>
    </location>
</feature>
<dbReference type="InterPro" id="IPR013767">
    <property type="entry name" value="PAS_fold"/>
</dbReference>
<evidence type="ECO:0000256" key="4">
    <source>
        <dbReference type="ARBA" id="ARBA00023125"/>
    </source>
</evidence>
<keyword evidence="4" id="KW-0238">DNA-binding</keyword>
<proteinExistence type="predicted"/>
<dbReference type="PROSITE" id="PS50112">
    <property type="entry name" value="PAS"/>
    <property type="match status" value="2"/>
</dbReference>
<reference evidence="11 12" key="1">
    <citation type="submission" date="2020-08" db="EMBL/GenBank/DDBJ databases">
        <title>Complete Genome Sequence of Effusibacillus dendaii Strain skT53, Isolated from Farmland soil.</title>
        <authorList>
            <person name="Konishi T."/>
            <person name="Kawasaki H."/>
        </authorList>
    </citation>
    <scope>NUCLEOTIDE SEQUENCE [LARGE SCALE GENOMIC DNA]</scope>
    <source>
        <strain evidence="12">skT53</strain>
    </source>
</reference>
<dbReference type="AlphaFoldDB" id="A0A7I8D9T6"/>
<keyword evidence="5" id="KW-0804">Transcription</keyword>
<keyword evidence="3" id="KW-0805">Transcription regulation</keyword>
<keyword evidence="2" id="KW-0067">ATP-binding</keyword>
<dbReference type="InterPro" id="IPR003593">
    <property type="entry name" value="AAA+_ATPase"/>
</dbReference>
<dbReference type="InterPro" id="IPR025944">
    <property type="entry name" value="Sigma_54_int_dom_CS"/>
</dbReference>
<keyword evidence="12" id="KW-1185">Reference proteome</keyword>
<evidence type="ECO:0000313" key="11">
    <source>
        <dbReference type="EMBL" id="BCJ86122.1"/>
    </source>
</evidence>
<dbReference type="Gene3D" id="3.10.580.10">
    <property type="entry name" value="CBS-domain"/>
    <property type="match status" value="1"/>
</dbReference>
<dbReference type="SUPFAM" id="SSF54631">
    <property type="entry name" value="CBS-domain pair"/>
    <property type="match status" value="1"/>
</dbReference>
<dbReference type="SUPFAM" id="SSF52540">
    <property type="entry name" value="P-loop containing nucleoside triphosphate hydrolases"/>
    <property type="match status" value="1"/>
</dbReference>
<dbReference type="FunFam" id="3.40.50.300:FF:000006">
    <property type="entry name" value="DNA-binding transcriptional regulator NtrC"/>
    <property type="match status" value="1"/>
</dbReference>
<gene>
    <name evidence="11" type="ORF">skT53_11070</name>
</gene>
<dbReference type="Pfam" id="PF13188">
    <property type="entry name" value="PAS_8"/>
    <property type="match status" value="1"/>
</dbReference>
<dbReference type="InterPro" id="IPR002078">
    <property type="entry name" value="Sigma_54_int"/>
</dbReference>
<keyword evidence="7" id="KW-0175">Coiled coil</keyword>
<dbReference type="Pfam" id="PF00158">
    <property type="entry name" value="Sigma54_activat"/>
    <property type="match status" value="1"/>
</dbReference>
<evidence type="ECO:0000259" key="10">
    <source>
        <dbReference type="PROSITE" id="PS51371"/>
    </source>
</evidence>
<dbReference type="GO" id="GO:0006355">
    <property type="term" value="P:regulation of DNA-templated transcription"/>
    <property type="evidence" value="ECO:0007669"/>
    <property type="project" value="InterPro"/>
</dbReference>
<evidence type="ECO:0000259" key="8">
    <source>
        <dbReference type="PROSITE" id="PS50045"/>
    </source>
</evidence>
<evidence type="ECO:0000256" key="1">
    <source>
        <dbReference type="ARBA" id="ARBA00022741"/>
    </source>
</evidence>
<dbReference type="InterPro" id="IPR009057">
    <property type="entry name" value="Homeodomain-like_sf"/>
</dbReference>
<dbReference type="InterPro" id="IPR027417">
    <property type="entry name" value="P-loop_NTPase"/>
</dbReference>
<feature type="domain" description="CBS" evidence="10">
    <location>
        <begin position="71"/>
        <end position="127"/>
    </location>
</feature>
<dbReference type="InterPro" id="IPR000644">
    <property type="entry name" value="CBS_dom"/>
</dbReference>
<dbReference type="SUPFAM" id="SSF55785">
    <property type="entry name" value="PYP-like sensor domain (PAS domain)"/>
    <property type="match status" value="2"/>
</dbReference>
<dbReference type="CDD" id="cd00130">
    <property type="entry name" value="PAS"/>
    <property type="match status" value="1"/>
</dbReference>
<dbReference type="GO" id="GO:0005524">
    <property type="term" value="F:ATP binding"/>
    <property type="evidence" value="ECO:0007669"/>
    <property type="project" value="UniProtKB-KW"/>
</dbReference>
<dbReference type="InterPro" id="IPR046342">
    <property type="entry name" value="CBS_dom_sf"/>
</dbReference>
<evidence type="ECO:0000256" key="7">
    <source>
        <dbReference type="SAM" id="Coils"/>
    </source>
</evidence>
<evidence type="ECO:0000256" key="5">
    <source>
        <dbReference type="ARBA" id="ARBA00023163"/>
    </source>
</evidence>
<evidence type="ECO:0000256" key="3">
    <source>
        <dbReference type="ARBA" id="ARBA00023015"/>
    </source>
</evidence>
<dbReference type="PROSITE" id="PS00675">
    <property type="entry name" value="SIGMA54_INTERACT_1"/>
    <property type="match status" value="1"/>
</dbReference>
<protein>
    <submittedName>
        <fullName evidence="11">Sigma-54-dependent Fis family transcriptional regulator</fullName>
    </submittedName>
</protein>
<dbReference type="GO" id="GO:0043565">
    <property type="term" value="F:sequence-specific DNA binding"/>
    <property type="evidence" value="ECO:0007669"/>
    <property type="project" value="InterPro"/>
</dbReference>
<dbReference type="InterPro" id="IPR000014">
    <property type="entry name" value="PAS"/>
</dbReference>
<dbReference type="Gene3D" id="1.10.10.60">
    <property type="entry name" value="Homeodomain-like"/>
    <property type="match status" value="1"/>
</dbReference>
<evidence type="ECO:0000256" key="6">
    <source>
        <dbReference type="PROSITE-ProRule" id="PRU00703"/>
    </source>
</evidence>
<dbReference type="Pfam" id="PF02954">
    <property type="entry name" value="HTH_8"/>
    <property type="match status" value="1"/>
</dbReference>
<evidence type="ECO:0000313" key="12">
    <source>
        <dbReference type="Proteomes" id="UP000593802"/>
    </source>
</evidence>
<accession>A0A7I8D9T6</accession>
<dbReference type="InterPro" id="IPR002197">
    <property type="entry name" value="HTH_Fis"/>
</dbReference>
<dbReference type="InterPro" id="IPR058031">
    <property type="entry name" value="AAA_lid_NorR"/>
</dbReference>
<dbReference type="Pfam" id="PF00571">
    <property type="entry name" value="CBS"/>
    <property type="match status" value="2"/>
</dbReference>
<dbReference type="SMART" id="SM00382">
    <property type="entry name" value="AAA"/>
    <property type="match status" value="1"/>
</dbReference>
<dbReference type="PANTHER" id="PTHR32071:SF57">
    <property type="entry name" value="C4-DICARBOXYLATE TRANSPORT TRANSCRIPTIONAL REGULATORY PROTEIN DCTD"/>
    <property type="match status" value="1"/>
</dbReference>
<dbReference type="PROSITE" id="PS50045">
    <property type="entry name" value="SIGMA54_INTERACT_4"/>
    <property type="match status" value="1"/>
</dbReference>
<dbReference type="Gene3D" id="1.10.8.60">
    <property type="match status" value="1"/>
</dbReference>
<organism evidence="11 12">
    <name type="scientific">Effusibacillus dendaii</name>
    <dbReference type="NCBI Taxonomy" id="2743772"/>
    <lineage>
        <taxon>Bacteria</taxon>
        <taxon>Bacillati</taxon>
        <taxon>Bacillota</taxon>
        <taxon>Bacilli</taxon>
        <taxon>Bacillales</taxon>
        <taxon>Alicyclobacillaceae</taxon>
        <taxon>Effusibacillus</taxon>
    </lineage>
</organism>
<evidence type="ECO:0000256" key="2">
    <source>
        <dbReference type="ARBA" id="ARBA00022840"/>
    </source>
</evidence>
<sequence>MLVSDFMTRNFVRLQPEDSVRSAFAKFLQYRLDIGCVLHADDLLDGIVTKYNLYRMLVNGCSLEEPIGPAMIRDVVTVPQHIPMQQARDILITSQVAHAVVLDQRQKVVGIMAKADLIQAFLMESERLNNQVTALIEHLEDAVVAIDNQHKIITYNSAAERLFQQRPEHVLGGPVETLLPQIGEDITSALQNRFPLDAKKIFLPTAIALATYAPVTFRQQVIGAIAVLKDLTAYEKVAKELETTKKLERTLESALEIAYDGIAIIGEEGRITMVNDALLELYQIKRHDLLDRVAEDKLPELGLSETLRTDQERTSDIQEIKGRKCLITRTPIIRDGKRVGAIAKVMFRQLDHLKDLFLRLEDLENELTYYRSEYIRASTQGTALDYIITRNPVMESLKKQTYLAAQSFSTILITGESGTGKELFAQAVHEISGRPGKFVKVNCAAIPSELLESEFFGYADGAFTGAKKGGKPGKFELADGGTLFLDEIGDMPLSLQAKLLRVLQERSFERVGDVHTRHVNVRIVAATNKRLEELIEQGKFREDLYYRINVIHLTVPPLCERLEDLPVLCDHLVRKLNRILDKEVIGVRPAALELMRNYRWPGNVRELENVLERAMNLESSNWIEAHHLPQNLLSVNTGNPPASFLPLDRFRALPANAANKRDIIAAAEKDLILRVLQECGGNRTHAAKHLGISRSTLYQKMRMYHITEKSLFQAE</sequence>